<evidence type="ECO:0000313" key="3">
    <source>
        <dbReference type="Proteomes" id="UP000807769"/>
    </source>
</evidence>
<gene>
    <name evidence="2" type="ORF">BJ212DRAFT_1289776</name>
</gene>
<proteinExistence type="predicted"/>
<dbReference type="Proteomes" id="UP000807769">
    <property type="component" value="Unassembled WGS sequence"/>
</dbReference>
<evidence type="ECO:0000313" key="2">
    <source>
        <dbReference type="EMBL" id="KAG1797282.1"/>
    </source>
</evidence>
<dbReference type="PANTHER" id="PTHR46791:SF5">
    <property type="entry name" value="CLR5 DOMAIN-CONTAINING PROTEIN-RELATED"/>
    <property type="match status" value="1"/>
</dbReference>
<dbReference type="AlphaFoldDB" id="A0A9P7DKS5"/>
<name>A0A9P7DKS5_9AGAM</name>
<accession>A0A9P7DKS5</accession>
<dbReference type="OrthoDB" id="2686689at2759"/>
<evidence type="ECO:0000259" key="1">
    <source>
        <dbReference type="Pfam" id="PF24764"/>
    </source>
</evidence>
<dbReference type="PANTHER" id="PTHR46791">
    <property type="entry name" value="EXPRESSED PROTEIN"/>
    <property type="match status" value="1"/>
</dbReference>
<keyword evidence="3" id="KW-1185">Reference proteome</keyword>
<comment type="caution">
    <text evidence="2">The sequence shown here is derived from an EMBL/GenBank/DDBJ whole genome shotgun (WGS) entry which is preliminary data.</text>
</comment>
<dbReference type="EMBL" id="JABBWG010000218">
    <property type="protein sequence ID" value="KAG1797282.1"/>
    <property type="molecule type" value="Genomic_DNA"/>
</dbReference>
<sequence length="69" mass="8100">QQIIRRRKYKVKHSNALWHLDGHHKMIQWGFVVHGFIDGYCRTVCHKSELKSSKLIMACPGGCTRNEHK</sequence>
<dbReference type="Pfam" id="PF24764">
    <property type="entry name" value="rva_4"/>
    <property type="match status" value="1"/>
</dbReference>
<dbReference type="GeneID" id="64626089"/>
<feature type="domain" description="Integrase core" evidence="1">
    <location>
        <begin position="9"/>
        <end position="46"/>
    </location>
</feature>
<dbReference type="RefSeq" id="XP_041185471.1">
    <property type="nucleotide sequence ID" value="XM_041332072.1"/>
</dbReference>
<organism evidence="2 3">
    <name type="scientific">Suillus subaureus</name>
    <dbReference type="NCBI Taxonomy" id="48587"/>
    <lineage>
        <taxon>Eukaryota</taxon>
        <taxon>Fungi</taxon>
        <taxon>Dikarya</taxon>
        <taxon>Basidiomycota</taxon>
        <taxon>Agaricomycotina</taxon>
        <taxon>Agaricomycetes</taxon>
        <taxon>Agaricomycetidae</taxon>
        <taxon>Boletales</taxon>
        <taxon>Suillineae</taxon>
        <taxon>Suillaceae</taxon>
        <taxon>Suillus</taxon>
    </lineage>
</organism>
<protein>
    <recommendedName>
        <fullName evidence="1">Integrase core domain-containing protein</fullName>
    </recommendedName>
</protein>
<feature type="non-terminal residue" evidence="2">
    <location>
        <position position="1"/>
    </location>
</feature>
<dbReference type="InterPro" id="IPR058913">
    <property type="entry name" value="Integrase_dom_put"/>
</dbReference>
<reference evidence="2" key="1">
    <citation type="journal article" date="2020" name="New Phytol.">
        <title>Comparative genomics reveals dynamic genome evolution in host specialist ectomycorrhizal fungi.</title>
        <authorList>
            <person name="Lofgren L.A."/>
            <person name="Nguyen N.H."/>
            <person name="Vilgalys R."/>
            <person name="Ruytinx J."/>
            <person name="Liao H.L."/>
            <person name="Branco S."/>
            <person name="Kuo A."/>
            <person name="LaButti K."/>
            <person name="Lipzen A."/>
            <person name="Andreopoulos W."/>
            <person name="Pangilinan J."/>
            <person name="Riley R."/>
            <person name="Hundley H."/>
            <person name="Na H."/>
            <person name="Barry K."/>
            <person name="Grigoriev I.V."/>
            <person name="Stajich J.E."/>
            <person name="Kennedy P.G."/>
        </authorList>
    </citation>
    <scope>NUCLEOTIDE SEQUENCE</scope>
    <source>
        <strain evidence="2">MN1</strain>
    </source>
</reference>